<gene>
    <name evidence="1" type="ORF">PoB_003046900</name>
</gene>
<accession>A0AAV4A8L1</accession>
<reference evidence="1 2" key="1">
    <citation type="journal article" date="2021" name="Elife">
        <title>Chloroplast acquisition without the gene transfer in kleptoplastic sea slugs, Plakobranchus ocellatus.</title>
        <authorList>
            <person name="Maeda T."/>
            <person name="Takahashi S."/>
            <person name="Yoshida T."/>
            <person name="Shimamura S."/>
            <person name="Takaki Y."/>
            <person name="Nagai Y."/>
            <person name="Toyoda A."/>
            <person name="Suzuki Y."/>
            <person name="Arimoto A."/>
            <person name="Ishii H."/>
            <person name="Satoh N."/>
            <person name="Nishiyama T."/>
            <person name="Hasebe M."/>
            <person name="Maruyama T."/>
            <person name="Minagawa J."/>
            <person name="Obokata J."/>
            <person name="Shigenobu S."/>
        </authorList>
    </citation>
    <scope>NUCLEOTIDE SEQUENCE [LARGE SCALE GENOMIC DNA]</scope>
</reference>
<dbReference type="AlphaFoldDB" id="A0AAV4A8L1"/>
<organism evidence="1 2">
    <name type="scientific">Plakobranchus ocellatus</name>
    <dbReference type="NCBI Taxonomy" id="259542"/>
    <lineage>
        <taxon>Eukaryota</taxon>
        <taxon>Metazoa</taxon>
        <taxon>Spiralia</taxon>
        <taxon>Lophotrochozoa</taxon>
        <taxon>Mollusca</taxon>
        <taxon>Gastropoda</taxon>
        <taxon>Heterobranchia</taxon>
        <taxon>Euthyneura</taxon>
        <taxon>Panpulmonata</taxon>
        <taxon>Sacoglossa</taxon>
        <taxon>Placobranchoidea</taxon>
        <taxon>Plakobranchidae</taxon>
        <taxon>Plakobranchus</taxon>
    </lineage>
</organism>
<dbReference type="Proteomes" id="UP000735302">
    <property type="component" value="Unassembled WGS sequence"/>
</dbReference>
<sequence>MKCCEPPEGIIQLSDDEWARSFCPPQDTAGHGKHSANLIQWIAAFNDLRDKGRIINTPEFIVANVNDLSCDFLSQVPSITRKCPCSLCPPSSDLQFVITPRGFQISFTLEFVIF</sequence>
<comment type="caution">
    <text evidence="1">The sequence shown here is derived from an EMBL/GenBank/DDBJ whole genome shotgun (WGS) entry which is preliminary data.</text>
</comment>
<protein>
    <submittedName>
        <fullName evidence="1">Uncharacterized protein</fullName>
    </submittedName>
</protein>
<proteinExistence type="predicted"/>
<evidence type="ECO:0000313" key="1">
    <source>
        <dbReference type="EMBL" id="GFO03964.1"/>
    </source>
</evidence>
<dbReference type="EMBL" id="BLXT01003733">
    <property type="protein sequence ID" value="GFO03964.1"/>
    <property type="molecule type" value="Genomic_DNA"/>
</dbReference>
<name>A0AAV4A8L1_9GAST</name>
<keyword evidence="2" id="KW-1185">Reference proteome</keyword>
<evidence type="ECO:0000313" key="2">
    <source>
        <dbReference type="Proteomes" id="UP000735302"/>
    </source>
</evidence>